<feature type="domain" description="C2" evidence="24">
    <location>
        <begin position="826"/>
        <end position="955"/>
    </location>
</feature>
<feature type="domain" description="C2" evidence="24">
    <location>
        <begin position="123"/>
        <end position="246"/>
    </location>
</feature>
<comment type="subcellular location">
    <subcellularLocation>
        <location evidence="4">Cell junction</location>
        <location evidence="4">Focal adhesion</location>
    </subcellularLocation>
    <subcellularLocation>
        <location evidence="3">Cell membrane</location>
    </subcellularLocation>
    <subcellularLocation>
        <location evidence="5">Cytoplasm</location>
    </subcellularLocation>
    <subcellularLocation>
        <location evidence="2">Membrane</location>
        <topology evidence="2">Single-pass membrane protein</topology>
    </subcellularLocation>
    <subcellularLocation>
        <location evidence="1">Nucleus</location>
    </subcellularLocation>
</comment>
<keyword evidence="8" id="KW-0963">Cytoplasm</keyword>
<dbReference type="Proteomes" id="UP000233556">
    <property type="component" value="Unassembled WGS sequence"/>
</dbReference>
<dbReference type="InterPro" id="IPR010734">
    <property type="entry name" value="Copine_C"/>
</dbReference>
<dbReference type="InterPro" id="IPR037724">
    <property type="entry name" value="C2E_Ferlin"/>
</dbReference>
<dbReference type="SMART" id="SM00327">
    <property type="entry name" value="VWA"/>
    <property type="match status" value="1"/>
</dbReference>
<evidence type="ECO:0000256" key="16">
    <source>
        <dbReference type="ARBA" id="ARBA00023136"/>
    </source>
</evidence>
<keyword evidence="15 23" id="KW-1133">Transmembrane helix</keyword>
<evidence type="ECO:0000256" key="13">
    <source>
        <dbReference type="ARBA" id="ARBA00022837"/>
    </source>
</evidence>
<evidence type="ECO:0000259" key="24">
    <source>
        <dbReference type="PROSITE" id="PS50004"/>
    </source>
</evidence>
<keyword evidence="14" id="KW-0965">Cell junction</keyword>
<comment type="subunit">
    <text evidence="19">Monomer. Interacts with ERBB2 (preferentially with the tyrosine phosphorylated form); this interaction occurs at the cell membrane and is increased in a growth factor heregulin-dependent manner. Interacts with SHC1; this interaction may mediate the binding of CPNE3 with ERBB2. Interacts with RACK1.</text>
</comment>
<reference evidence="27" key="1">
    <citation type="submission" date="2017-11" db="EMBL/GenBank/DDBJ databases">
        <authorList>
            <person name="Lima N.C."/>
            <person name="Parody-Merino A.M."/>
            <person name="Battley P.F."/>
            <person name="Fidler A.E."/>
            <person name="Prosdocimi F."/>
        </authorList>
    </citation>
    <scope>NUCLEOTIDE SEQUENCE [LARGE SCALE GENOMIC DNA]</scope>
</reference>
<keyword evidence="27" id="KW-1185">Reference proteome</keyword>
<feature type="transmembrane region" description="Helical" evidence="23">
    <location>
        <begin position="1849"/>
        <end position="1868"/>
    </location>
</feature>
<evidence type="ECO:0000313" key="26">
    <source>
        <dbReference type="EMBL" id="PKU44151.1"/>
    </source>
</evidence>
<dbReference type="Pfam" id="PF22901">
    <property type="entry name" value="dsrm_Ferlin"/>
    <property type="match status" value="1"/>
</dbReference>
<keyword evidence="13" id="KW-0106">Calcium</keyword>
<evidence type="ECO:0000256" key="12">
    <source>
        <dbReference type="ARBA" id="ARBA00022737"/>
    </source>
</evidence>
<evidence type="ECO:0000256" key="10">
    <source>
        <dbReference type="ARBA" id="ARBA00022692"/>
    </source>
</evidence>
<dbReference type="GO" id="GO:0005886">
    <property type="term" value="C:plasma membrane"/>
    <property type="evidence" value="ECO:0007669"/>
    <property type="project" value="UniProtKB-SubCell"/>
</dbReference>
<dbReference type="Pfam" id="PF07002">
    <property type="entry name" value="Copine"/>
    <property type="match status" value="1"/>
</dbReference>
<keyword evidence="7" id="KW-1003">Cell membrane</keyword>
<dbReference type="InterPro" id="IPR037768">
    <property type="entry name" value="C2B_Copine"/>
</dbReference>
<sequence length="1881" mass="215476">MAGCVTRVELSVTCRSLLDRDLGSKSDPLCVVLQDVGGGRWAELDRTERIKNCQNPEFCKKLVVDYYFEKVQKLKFGVYDIDNKSFDLNDDDYLGGIECTLGQVVSSSVFTRPLELKQGKPAGKGTITISAEEIKDTRVLYLETEARNLDKKDLFGKSDPFLEFYKQSDAGTWQLVYRSEVIKNNLNPCWRKFSVPLQTFCGGDFNKPIKVQCSDHDSDGSHDLIGAFETNLAQLQKAGDGSAVEFECIHPEKKQKKKSYKNSGIIRIKSCKIETEYSFLDYVMGGCQINFTVGVDFTGSNGDPKSPDSLHYISPDGVNEYLIAIWSVGSVVQDYDTDKLFPAFGFGAQVPPSWQVSHEFALNFNPSNPYCQGIQGIVDAYRQILPQIRLYGPTNFSPIINHVARFAAHSAQQGTASQYFILLIITDGEITDLDQTRQAIVNASKLPMSIIIVGVGEADFKAMEFLDGDNGVLKSLTGEPAARDIVQFVPFRQFKNAPREALSQMVLAEVPKQLVSYYKWQGWPPVKPPEIKKVNQEMVRIHWNTALMIQAVKLLFRWPHYGKLVVGEMLSIKVYNCSKVFSNRSYSCLPMMHEKPCVYVWSCWEDHTWRLCISNWIVKLAERLEQGLYDVEKLMRRPKAKAEERLREVLEEFVAGCRQYSLSAERKTMAHPNNLDRCRTKYLMHNIILCAKQGLRVRRQLTRTNVKEKVKETRRILAKLCFMAKEPQCTLPDVLVWMLCNNRRVAYARIPAQNILYSVVEEEKGKDCAKIQTVFMKVPGLHTGEIFAKLEIYMWLGVTKYAKNCLAELPEEFKYLSESGQEVAQLSAYSPPSRLSRDDFSYFQLRAHLYQARGILPADDNGLSDPFARVVFSTHCQTTRILEETLSPMWNELLLFNQLVIDGKKEELKTETPIIIINLFSHNKFGSPEFLGQAFAVPQVKLVDEPYTKPALQFFDFYKGTKAAGELVATFELIELDYSGYLEPSVPEDVEPKEPDYLGDPRAGRFIIPEGIRPVLKEFRIEILFWGLRDLKRVNLFEVDQPQVIIECAGKKVESEVIVTYKENPNFTELVKYMDVELPEQVYLHPPLSIFVVEKRAFGRTVLVGTHVVSDVMKFSPRELEEEPEDIPKARKVSSQRLPAQTVVNIGLAAGDPGPSTHALSLVKSPLKKIPINKLVKKEEEYEEEKPELEELDWWSKYYESLKELYNQTRSDEEDAENDDLNDADGGNLNVSSIDMEAEDEAVIEAEPARPKRKLIATLQIYNSELENEFDNFEDWLCIFPLHRGKANEDEDGNEDEHFVGKYKGSFYVYPTEEATMEPKVSQGIPRNRPIKVLVRVYIVKATNLSPADPNGKADPYVVVTVGQAQKDTKERYIPKQLNPVFGEVVELTVSFPMESELTVAIFDHDLVGSDDLIGETKIDLENRFYSKHRANCGVASQYDVNGYNMWRDAFKPTQILDSLCKKNSLPAAEYRREAVKVDNKIFKIPPEAFPEEASVRNQRGVADENWSVDDEHKALYVLQHWEEMPGYGYKLVPEHVEIRSLYNPENPGLVQGSLHMWIDMFPNDVPAPPPVNIKPRLPVSYELRVIIWNTDDVILDDVNPVTGEPSSDIYVKSWIKGLDHDKQETDVHFNSLTGEGNFNWRFIFRFNYLPTEKEITYKKKDSVFSMEESEFREPAVLVLQVWDYDRISANDFLGAIELKLHDMVRAAKTSEHCTVKMAKENATPRFSIFRNKRMRGWWPFVKLKEQEDEEREEREDKQKKKKKKWRSSVKPEDMEFTDPSGNKYLLTGKVEVELQLLTVEEAEKSPVGLGRKEPEPLEKPNRPKTSFNWFVNPMKTFVFFIWKRYKKYIIVLFIVAVLTIFLVLLVYTMPGYISEKIING</sequence>
<dbReference type="CDD" id="cd04037">
    <property type="entry name" value="C2E_Ferlin"/>
    <property type="match status" value="1"/>
</dbReference>
<dbReference type="PANTHER" id="PTHR12546:SF36">
    <property type="entry name" value="FER-1-LIKE PROTEIN 4"/>
    <property type="match status" value="1"/>
</dbReference>
<dbReference type="GO" id="GO:0005925">
    <property type="term" value="C:focal adhesion"/>
    <property type="evidence" value="ECO:0007669"/>
    <property type="project" value="UniProtKB-SubCell"/>
</dbReference>
<evidence type="ECO:0000256" key="6">
    <source>
        <dbReference type="ARBA" id="ARBA00009048"/>
    </source>
</evidence>
<keyword evidence="10 23" id="KW-0812">Transmembrane</keyword>
<comment type="similarity">
    <text evidence="6">Belongs to the copine family.</text>
</comment>
<feature type="domain" description="C2" evidence="24">
    <location>
        <begin position="1566"/>
        <end position="1715"/>
    </location>
</feature>
<dbReference type="InterPro" id="IPR037723">
    <property type="entry name" value="C2D_Ferlin"/>
</dbReference>
<dbReference type="Pfam" id="PF16165">
    <property type="entry name" value="Ferlin_C"/>
    <property type="match status" value="1"/>
</dbReference>
<dbReference type="InterPro" id="IPR012561">
    <property type="entry name" value="Ferlin_B-domain"/>
</dbReference>
<dbReference type="GO" id="GO:0046872">
    <property type="term" value="F:metal ion binding"/>
    <property type="evidence" value="ECO:0007669"/>
    <property type="project" value="UniProtKB-KW"/>
</dbReference>
<evidence type="ECO:0000256" key="2">
    <source>
        <dbReference type="ARBA" id="ARBA00004167"/>
    </source>
</evidence>
<dbReference type="PROSITE" id="PS50004">
    <property type="entry name" value="C2"/>
    <property type="match status" value="6"/>
</dbReference>
<feature type="domain" description="VWFA" evidence="25">
    <location>
        <begin position="290"/>
        <end position="510"/>
    </location>
</feature>
<dbReference type="InterPro" id="IPR055072">
    <property type="entry name" value="Ferlin_DSRM"/>
</dbReference>
<dbReference type="FunFam" id="2.60.40.150:FF:000099">
    <property type="entry name" value="Copine 3"/>
    <property type="match status" value="1"/>
</dbReference>
<dbReference type="SMART" id="SM00239">
    <property type="entry name" value="C2"/>
    <property type="match status" value="5"/>
</dbReference>
<dbReference type="SMART" id="SM01201">
    <property type="entry name" value="FerB"/>
    <property type="match status" value="1"/>
</dbReference>
<keyword evidence="12" id="KW-0677">Repeat</keyword>
<evidence type="ECO:0000259" key="25">
    <source>
        <dbReference type="PROSITE" id="PS50234"/>
    </source>
</evidence>
<gene>
    <name evidence="26" type="ORF">llap_5563</name>
</gene>
<dbReference type="FunFam" id="2.60.40.150:FF:000042">
    <property type="entry name" value="Copine 3"/>
    <property type="match status" value="1"/>
</dbReference>
<reference evidence="27" key="2">
    <citation type="submission" date="2017-12" db="EMBL/GenBank/DDBJ databases">
        <title>Genome sequence of the Bar-tailed Godwit (Limosa lapponica baueri).</title>
        <authorList>
            <person name="Lima N.C.B."/>
            <person name="Parody-Merino A.M."/>
            <person name="Battley P.F."/>
            <person name="Fidler A.E."/>
            <person name="Prosdocimi F."/>
        </authorList>
    </citation>
    <scope>NUCLEOTIDE SEQUENCE [LARGE SCALE GENOMIC DNA]</scope>
</reference>
<dbReference type="SUPFAM" id="SSF53300">
    <property type="entry name" value="vWA-like"/>
    <property type="match status" value="1"/>
</dbReference>
<evidence type="ECO:0000256" key="18">
    <source>
        <dbReference type="ARBA" id="ARBA00058857"/>
    </source>
</evidence>
<dbReference type="InterPro" id="IPR032362">
    <property type="entry name" value="Ferlin_C"/>
</dbReference>
<dbReference type="InterPro" id="IPR037721">
    <property type="entry name" value="Ferlin"/>
</dbReference>
<dbReference type="SUPFAM" id="SSF49562">
    <property type="entry name" value="C2 domain (Calcium/lipid-binding domain, CaLB)"/>
    <property type="match status" value="6"/>
</dbReference>
<evidence type="ECO:0000256" key="4">
    <source>
        <dbReference type="ARBA" id="ARBA00004246"/>
    </source>
</evidence>
<evidence type="ECO:0000256" key="15">
    <source>
        <dbReference type="ARBA" id="ARBA00022989"/>
    </source>
</evidence>
<evidence type="ECO:0000256" key="23">
    <source>
        <dbReference type="SAM" id="Phobius"/>
    </source>
</evidence>
<dbReference type="InterPro" id="IPR035892">
    <property type="entry name" value="C2_domain_sf"/>
</dbReference>
<keyword evidence="9" id="KW-0597">Phosphoprotein</keyword>
<proteinExistence type="inferred from homology"/>
<keyword evidence="17" id="KW-0539">Nucleus</keyword>
<dbReference type="GO" id="GO:0071277">
    <property type="term" value="P:cellular response to calcium ion"/>
    <property type="evidence" value="ECO:0007669"/>
    <property type="project" value="UniProtKB-ARBA"/>
</dbReference>
<dbReference type="OrthoDB" id="270970at2759"/>
<dbReference type="GO" id="GO:0007009">
    <property type="term" value="P:plasma membrane organization"/>
    <property type="evidence" value="ECO:0007669"/>
    <property type="project" value="TreeGrafter"/>
</dbReference>
<evidence type="ECO:0000256" key="1">
    <source>
        <dbReference type="ARBA" id="ARBA00004123"/>
    </source>
</evidence>
<dbReference type="PANTHER" id="PTHR12546">
    <property type="entry name" value="FER-1-LIKE"/>
    <property type="match status" value="1"/>
</dbReference>
<evidence type="ECO:0000256" key="17">
    <source>
        <dbReference type="ARBA" id="ARBA00023242"/>
    </source>
</evidence>
<dbReference type="CDD" id="cd08374">
    <property type="entry name" value="C2F_Ferlin"/>
    <property type="match status" value="1"/>
</dbReference>
<evidence type="ECO:0000256" key="3">
    <source>
        <dbReference type="ARBA" id="ARBA00004236"/>
    </source>
</evidence>
<evidence type="ECO:0000256" key="9">
    <source>
        <dbReference type="ARBA" id="ARBA00022553"/>
    </source>
</evidence>
<evidence type="ECO:0000256" key="14">
    <source>
        <dbReference type="ARBA" id="ARBA00022949"/>
    </source>
</evidence>
<accession>A0A2I0UDN4</accession>
<feature type="region of interest" description="Disordered" evidence="22">
    <location>
        <begin position="1749"/>
        <end position="1777"/>
    </location>
</feature>
<feature type="domain" description="C2" evidence="24">
    <location>
        <begin position="1002"/>
        <end position="1125"/>
    </location>
</feature>
<dbReference type="InterPro" id="IPR002035">
    <property type="entry name" value="VWF_A"/>
</dbReference>
<comment type="function">
    <text evidence="18">Calcium-dependent phospholipid-binding protein that plays a role in ERBB2-mediated tumor cell migration in response to growth factor heregulin stimulation.</text>
</comment>
<feature type="compositionally biased region" description="Acidic residues" evidence="22">
    <location>
        <begin position="1212"/>
        <end position="1223"/>
    </location>
</feature>
<dbReference type="GO" id="GO:0005737">
    <property type="term" value="C:cytoplasm"/>
    <property type="evidence" value="ECO:0007669"/>
    <property type="project" value="UniProtKB-SubCell"/>
</dbReference>
<feature type="domain" description="C2" evidence="24">
    <location>
        <begin position="1"/>
        <end position="114"/>
    </location>
</feature>
<dbReference type="GO" id="GO:0005634">
    <property type="term" value="C:nucleus"/>
    <property type="evidence" value="ECO:0007669"/>
    <property type="project" value="UniProtKB-SubCell"/>
</dbReference>
<evidence type="ECO:0000256" key="7">
    <source>
        <dbReference type="ARBA" id="ARBA00022475"/>
    </source>
</evidence>
<evidence type="ECO:0000256" key="20">
    <source>
        <dbReference type="ARBA" id="ARBA00074834"/>
    </source>
</evidence>
<evidence type="ECO:0000256" key="22">
    <source>
        <dbReference type="SAM" id="MobiDB-lite"/>
    </source>
</evidence>
<evidence type="ECO:0000256" key="5">
    <source>
        <dbReference type="ARBA" id="ARBA00004496"/>
    </source>
</evidence>
<dbReference type="EMBL" id="KZ505847">
    <property type="protein sequence ID" value="PKU44151.1"/>
    <property type="molecule type" value="Genomic_DNA"/>
</dbReference>
<feature type="domain" description="C2" evidence="24">
    <location>
        <begin position="1315"/>
        <end position="1434"/>
    </location>
</feature>
<evidence type="ECO:0000256" key="11">
    <source>
        <dbReference type="ARBA" id="ARBA00022723"/>
    </source>
</evidence>
<evidence type="ECO:0000256" key="21">
    <source>
        <dbReference type="ARBA" id="ARBA00076171"/>
    </source>
</evidence>
<organism evidence="26 27">
    <name type="scientific">Limosa lapponica baueri</name>
    <dbReference type="NCBI Taxonomy" id="1758121"/>
    <lineage>
        <taxon>Eukaryota</taxon>
        <taxon>Metazoa</taxon>
        <taxon>Chordata</taxon>
        <taxon>Craniata</taxon>
        <taxon>Vertebrata</taxon>
        <taxon>Euteleostomi</taxon>
        <taxon>Archelosauria</taxon>
        <taxon>Archosauria</taxon>
        <taxon>Dinosauria</taxon>
        <taxon>Saurischia</taxon>
        <taxon>Theropoda</taxon>
        <taxon>Coelurosauria</taxon>
        <taxon>Aves</taxon>
        <taxon>Neognathae</taxon>
        <taxon>Neoaves</taxon>
        <taxon>Charadriiformes</taxon>
        <taxon>Scolopacidae</taxon>
        <taxon>Limosa</taxon>
    </lineage>
</organism>
<dbReference type="CDD" id="cd04017">
    <property type="entry name" value="C2D_Ferlin"/>
    <property type="match status" value="1"/>
</dbReference>
<protein>
    <recommendedName>
        <fullName evidence="20">Copine-3</fullName>
    </recommendedName>
    <alternativeName>
        <fullName evidence="21">Copine III</fullName>
    </alternativeName>
</protein>
<dbReference type="CDD" id="cd01459">
    <property type="entry name" value="vWA_copine_like"/>
    <property type="match status" value="1"/>
</dbReference>
<keyword evidence="11" id="KW-0479">Metal-binding</keyword>
<dbReference type="Pfam" id="PF08150">
    <property type="entry name" value="FerB"/>
    <property type="match status" value="1"/>
</dbReference>
<dbReference type="Pfam" id="PF00168">
    <property type="entry name" value="C2"/>
    <property type="match status" value="4"/>
</dbReference>
<keyword evidence="16 23" id="KW-0472">Membrane</keyword>
<evidence type="ECO:0000256" key="19">
    <source>
        <dbReference type="ARBA" id="ARBA00065466"/>
    </source>
</evidence>
<dbReference type="InterPro" id="IPR037725">
    <property type="entry name" value="C2F_Ferlin"/>
</dbReference>
<dbReference type="InterPro" id="IPR000008">
    <property type="entry name" value="C2_dom"/>
</dbReference>
<evidence type="ECO:0000256" key="8">
    <source>
        <dbReference type="ARBA" id="ARBA00022490"/>
    </source>
</evidence>
<evidence type="ECO:0000313" key="27">
    <source>
        <dbReference type="Proteomes" id="UP000233556"/>
    </source>
</evidence>
<dbReference type="InterPro" id="IPR036465">
    <property type="entry name" value="vWFA_dom_sf"/>
</dbReference>
<feature type="region of interest" description="Disordered" evidence="22">
    <location>
        <begin position="1208"/>
        <end position="1227"/>
    </location>
</feature>
<dbReference type="CDD" id="cd04047">
    <property type="entry name" value="C2B_Copine"/>
    <property type="match status" value="1"/>
</dbReference>
<dbReference type="CDD" id="cd04048">
    <property type="entry name" value="C2A_Copine"/>
    <property type="match status" value="1"/>
</dbReference>
<dbReference type="PROSITE" id="PS50234">
    <property type="entry name" value="VWFA"/>
    <property type="match status" value="1"/>
</dbReference>
<name>A0A2I0UDN4_LIMLA</name>
<dbReference type="Gene3D" id="2.60.40.150">
    <property type="entry name" value="C2 domain"/>
    <property type="match status" value="5"/>
</dbReference>